<protein>
    <submittedName>
        <fullName evidence="1">Uncharacterized protein</fullName>
    </submittedName>
</protein>
<dbReference type="Proteomes" id="UP000539372">
    <property type="component" value="Unassembled WGS sequence"/>
</dbReference>
<name>A0A7Y0E101_9PROT</name>
<reference evidence="1 2" key="1">
    <citation type="submission" date="2020-04" db="EMBL/GenBank/DDBJ databases">
        <title>Rhodospirillaceae bacterium KN72 isolated from deep sea.</title>
        <authorList>
            <person name="Zhang D.-C."/>
        </authorList>
    </citation>
    <scope>NUCLEOTIDE SEQUENCE [LARGE SCALE GENOMIC DNA]</scope>
    <source>
        <strain evidence="1 2">KN72</strain>
    </source>
</reference>
<comment type="caution">
    <text evidence="1">The sequence shown here is derived from an EMBL/GenBank/DDBJ whole genome shotgun (WGS) entry which is preliminary data.</text>
</comment>
<evidence type="ECO:0000313" key="2">
    <source>
        <dbReference type="Proteomes" id="UP000539372"/>
    </source>
</evidence>
<evidence type="ECO:0000313" key="1">
    <source>
        <dbReference type="EMBL" id="NMM45253.1"/>
    </source>
</evidence>
<keyword evidence="2" id="KW-1185">Reference proteome</keyword>
<proteinExistence type="predicted"/>
<sequence length="383" mass="44335">MKTLLRSGRFLCFDARAVYLNLKEAHGDEGFPRDKLFDLSTLNLGIFFKEVTLDDEGDEVLVSTRVYFPYNDSEVDQGGESTLADPDRIVRVLAKRGAIKADESLSTHDQRVLDILTKVPTFDPFLLLSQRRELEVERSISPNYFDITEADWMLIRRPVLEKIGTLVAKANAGDGLDVYQEYVGDRHNEKDDHQRIMTGAVVDAIWQGEETPGSRSLIRSFRLNESQTKQFLFAWKGINYYEFQYERHKPLFYEFFEWLGSERSLPRDREAMTESAMDRFIFRRNRAKALIRSTHSTVIRIIQNYNQAFDQLIQNDDPRPFQAFLRDAPKNFLTVGLAIGILAHTANAWDNTASNKRKPMRSVDLEPFYDFIIAINGQDFQFS</sequence>
<dbReference type="EMBL" id="JABBNT010000003">
    <property type="protein sequence ID" value="NMM45253.1"/>
    <property type="molecule type" value="Genomic_DNA"/>
</dbReference>
<dbReference type="AlphaFoldDB" id="A0A7Y0E101"/>
<accession>A0A7Y0E101</accession>
<gene>
    <name evidence="1" type="ORF">HH303_12240</name>
</gene>
<organism evidence="1 2">
    <name type="scientific">Pacificispira spongiicola</name>
    <dbReference type="NCBI Taxonomy" id="2729598"/>
    <lineage>
        <taxon>Bacteria</taxon>
        <taxon>Pseudomonadati</taxon>
        <taxon>Pseudomonadota</taxon>
        <taxon>Alphaproteobacteria</taxon>
        <taxon>Rhodospirillales</taxon>
        <taxon>Rhodospirillaceae</taxon>
        <taxon>Pacificispira</taxon>
    </lineage>
</organism>